<reference evidence="5 6" key="1">
    <citation type="submission" date="2020-08" db="EMBL/GenBank/DDBJ databases">
        <title>Genomic Encyclopedia of Type Strains, Phase III (KMG-III): the genomes of soil and plant-associated and newly described type strains.</title>
        <authorList>
            <person name="Whitman W."/>
        </authorList>
    </citation>
    <scope>NUCLEOTIDE SEQUENCE [LARGE SCALE GENOMIC DNA]</scope>
    <source>
        <strain evidence="5 6">CECT 8234</strain>
    </source>
</reference>
<dbReference type="PROSITE" id="PS00041">
    <property type="entry name" value="HTH_ARAC_FAMILY_1"/>
    <property type="match status" value="1"/>
</dbReference>
<keyword evidence="6" id="KW-1185">Reference proteome</keyword>
<dbReference type="SUPFAM" id="SSF51215">
    <property type="entry name" value="Regulatory protein AraC"/>
    <property type="match status" value="1"/>
</dbReference>
<dbReference type="PROSITE" id="PS01124">
    <property type="entry name" value="HTH_ARAC_FAMILY_2"/>
    <property type="match status" value="1"/>
</dbReference>
<proteinExistence type="predicted"/>
<dbReference type="InterPro" id="IPR014710">
    <property type="entry name" value="RmlC-like_jellyroll"/>
</dbReference>
<protein>
    <submittedName>
        <fullName evidence="5">AraC-like DNA-binding protein</fullName>
    </submittedName>
</protein>
<feature type="domain" description="HTH araC/xylS-type" evidence="4">
    <location>
        <begin position="194"/>
        <end position="292"/>
    </location>
</feature>
<dbReference type="Gene3D" id="1.10.10.60">
    <property type="entry name" value="Homeodomain-like"/>
    <property type="match status" value="2"/>
</dbReference>
<dbReference type="SUPFAM" id="SSF46689">
    <property type="entry name" value="Homeodomain-like"/>
    <property type="match status" value="2"/>
</dbReference>
<dbReference type="Pfam" id="PF02311">
    <property type="entry name" value="AraC_binding"/>
    <property type="match status" value="1"/>
</dbReference>
<evidence type="ECO:0000313" key="5">
    <source>
        <dbReference type="EMBL" id="MBB3155121.1"/>
    </source>
</evidence>
<dbReference type="InterPro" id="IPR018060">
    <property type="entry name" value="HTH_AraC"/>
</dbReference>
<dbReference type="Pfam" id="PF12833">
    <property type="entry name" value="HTH_18"/>
    <property type="match status" value="1"/>
</dbReference>
<dbReference type="AlphaFoldDB" id="A0A7W5CCD0"/>
<organism evidence="5 6">
    <name type="scientific">Paenibacillus endophyticus</name>
    <dbReference type="NCBI Taxonomy" id="1294268"/>
    <lineage>
        <taxon>Bacteria</taxon>
        <taxon>Bacillati</taxon>
        <taxon>Bacillota</taxon>
        <taxon>Bacilli</taxon>
        <taxon>Bacillales</taxon>
        <taxon>Paenibacillaceae</taxon>
        <taxon>Paenibacillus</taxon>
    </lineage>
</organism>
<evidence type="ECO:0000313" key="6">
    <source>
        <dbReference type="Proteomes" id="UP000518605"/>
    </source>
</evidence>
<comment type="caution">
    <text evidence="5">The sequence shown here is derived from an EMBL/GenBank/DDBJ whole genome shotgun (WGS) entry which is preliminary data.</text>
</comment>
<dbReference type="InterPro" id="IPR003313">
    <property type="entry name" value="AraC-bd"/>
</dbReference>
<dbReference type="Gene3D" id="2.60.120.10">
    <property type="entry name" value="Jelly Rolls"/>
    <property type="match status" value="1"/>
</dbReference>
<dbReference type="GO" id="GO:0003700">
    <property type="term" value="F:DNA-binding transcription factor activity"/>
    <property type="evidence" value="ECO:0007669"/>
    <property type="project" value="InterPro"/>
</dbReference>
<evidence type="ECO:0000256" key="1">
    <source>
        <dbReference type="ARBA" id="ARBA00023015"/>
    </source>
</evidence>
<dbReference type="GO" id="GO:0043565">
    <property type="term" value="F:sequence-specific DNA binding"/>
    <property type="evidence" value="ECO:0007669"/>
    <property type="project" value="InterPro"/>
</dbReference>
<evidence type="ECO:0000259" key="4">
    <source>
        <dbReference type="PROSITE" id="PS01124"/>
    </source>
</evidence>
<sequence>MLEYRLLEKVPHGSSGFPFAVYNVDYCLGNQQILPMHWHKEIELIHIRAGQAVFSVNHSEIPVQAGDCLIINSGEPHSGYSDAETGCSYTAIVFKLSWLSALHPDLCQEQYLNPLLRGEMLFPPLLSGQRAQDRPVINKIEDLLMEYHNGHDGFQLCVKGRLYMLLAALYPKLIPKHLYERSNPLNAHKWKNMLQVLEYIDENYKSPLTLNDLTAIGSISSSHLCRLFKELTDMRPMEYINLLRVNSAALMIQSGSCSMLEAALENGFQHLSYFSKQFRKYKGISPSRFKRLKGNATSPY</sequence>
<dbReference type="CDD" id="cd02208">
    <property type="entry name" value="cupin_RmlC-like"/>
    <property type="match status" value="1"/>
</dbReference>
<accession>A0A7W5CCD0</accession>
<dbReference type="SMART" id="SM00342">
    <property type="entry name" value="HTH_ARAC"/>
    <property type="match status" value="1"/>
</dbReference>
<evidence type="ECO:0000256" key="2">
    <source>
        <dbReference type="ARBA" id="ARBA00023125"/>
    </source>
</evidence>
<dbReference type="InterPro" id="IPR009057">
    <property type="entry name" value="Homeodomain-like_sf"/>
</dbReference>
<keyword evidence="3" id="KW-0804">Transcription</keyword>
<dbReference type="PANTHER" id="PTHR43280">
    <property type="entry name" value="ARAC-FAMILY TRANSCRIPTIONAL REGULATOR"/>
    <property type="match status" value="1"/>
</dbReference>
<evidence type="ECO:0000256" key="3">
    <source>
        <dbReference type="ARBA" id="ARBA00023163"/>
    </source>
</evidence>
<gene>
    <name evidence="5" type="ORF">FHS16_005228</name>
</gene>
<name>A0A7W5CCD0_9BACL</name>
<dbReference type="Proteomes" id="UP000518605">
    <property type="component" value="Unassembled WGS sequence"/>
</dbReference>
<keyword evidence="2 5" id="KW-0238">DNA-binding</keyword>
<dbReference type="RefSeq" id="WP_183569519.1">
    <property type="nucleotide sequence ID" value="NZ_CBCSLB010000020.1"/>
</dbReference>
<keyword evidence="1" id="KW-0805">Transcription regulation</keyword>
<dbReference type="InterPro" id="IPR037923">
    <property type="entry name" value="HTH-like"/>
</dbReference>
<dbReference type="PANTHER" id="PTHR43280:SF28">
    <property type="entry name" value="HTH-TYPE TRANSCRIPTIONAL ACTIVATOR RHAS"/>
    <property type="match status" value="1"/>
</dbReference>
<dbReference type="InterPro" id="IPR018062">
    <property type="entry name" value="HTH_AraC-typ_CS"/>
</dbReference>
<dbReference type="EMBL" id="JACHXW010000021">
    <property type="protein sequence ID" value="MBB3155121.1"/>
    <property type="molecule type" value="Genomic_DNA"/>
</dbReference>